<dbReference type="NCBIfam" id="NF043076">
    <property type="entry name" value="PHA_gran_PhaM"/>
    <property type="match status" value="1"/>
</dbReference>
<dbReference type="InterPro" id="IPR050026">
    <property type="entry name" value="PHA_gran_PhaM_N"/>
</dbReference>
<accession>A0A2S9H215</accession>
<dbReference type="OrthoDB" id="8566581at2"/>
<evidence type="ECO:0000256" key="1">
    <source>
        <dbReference type="SAM" id="MobiDB-lite"/>
    </source>
</evidence>
<dbReference type="Proteomes" id="UP000237839">
    <property type="component" value="Unassembled WGS sequence"/>
</dbReference>
<dbReference type="RefSeq" id="WP_105530888.1">
    <property type="nucleotide sequence ID" value="NZ_PUGF01000004.1"/>
</dbReference>
<dbReference type="EMBL" id="PUGF01000004">
    <property type="protein sequence ID" value="PRC94022.1"/>
    <property type="molecule type" value="Genomic_DNA"/>
</dbReference>
<feature type="region of interest" description="Disordered" evidence="1">
    <location>
        <begin position="193"/>
        <end position="238"/>
    </location>
</feature>
<evidence type="ECO:0000313" key="3">
    <source>
        <dbReference type="Proteomes" id="UP000237839"/>
    </source>
</evidence>
<comment type="caution">
    <text evidence="2">The sequence shown here is derived from an EMBL/GenBank/DDBJ whole genome shotgun (WGS) entry which is preliminary data.</text>
</comment>
<dbReference type="AlphaFoldDB" id="A0A2S9H215"/>
<proteinExistence type="predicted"/>
<sequence length="238" mass="24382">MTQSASSDAFNDSLSFVKKLWGGMSVPGMTVPGMSMPVPSMSLEDMDKRIQELKTVESWLTVNMTMLHSTIQALEIQRATIATLHSLSSTMAQTMQSVNSSGTSNPFAAGLASESGAAAATKSGAQEDADVAPLMSQSATWWNGVQEQFKQALGTALANSAANYEVAKSVTEDATKAATDAATQLVAKATNLKASASAAPKPPAKGATKSAPKSPAKPVPKAASKAKTGAASKTGKSV</sequence>
<reference evidence="2 3" key="1">
    <citation type="submission" date="2018-02" db="EMBL/GenBank/DDBJ databases">
        <title>Solimicrobium silvestre gen. nov., sp. nov., isolated from alpine forest soil.</title>
        <authorList>
            <person name="Margesin R."/>
            <person name="Albuquerque L."/>
            <person name="Zhang D.-C."/>
            <person name="Froufe H.J.C."/>
            <person name="Severino R."/>
            <person name="Roxo I."/>
            <person name="Egas C."/>
            <person name="Da Costa M.S."/>
        </authorList>
    </citation>
    <scope>NUCLEOTIDE SEQUENCE [LARGE SCALE GENOMIC DNA]</scope>
    <source>
        <strain evidence="2 3">S20-91</strain>
    </source>
</reference>
<protein>
    <submittedName>
        <fullName evidence="2">Uncharacterized protein</fullName>
    </submittedName>
</protein>
<organism evidence="2 3">
    <name type="scientific">Solimicrobium silvestre</name>
    <dbReference type="NCBI Taxonomy" id="2099400"/>
    <lineage>
        <taxon>Bacteria</taxon>
        <taxon>Pseudomonadati</taxon>
        <taxon>Pseudomonadota</taxon>
        <taxon>Betaproteobacteria</taxon>
        <taxon>Burkholderiales</taxon>
        <taxon>Oxalobacteraceae</taxon>
        <taxon>Solimicrobium</taxon>
    </lineage>
</organism>
<keyword evidence="3" id="KW-1185">Reference proteome</keyword>
<name>A0A2S9H215_9BURK</name>
<evidence type="ECO:0000313" key="2">
    <source>
        <dbReference type="EMBL" id="PRC94022.1"/>
    </source>
</evidence>
<gene>
    <name evidence="2" type="ORF">S2091_1195</name>
</gene>